<feature type="compositionally biased region" description="Basic and acidic residues" evidence="1">
    <location>
        <begin position="9"/>
        <end position="51"/>
    </location>
</feature>
<feature type="compositionally biased region" description="Acidic residues" evidence="1">
    <location>
        <begin position="55"/>
        <end position="109"/>
    </location>
</feature>
<protein>
    <submittedName>
        <fullName evidence="2">Putative retrotransposon-like protein 1</fullName>
    </submittedName>
</protein>
<proteinExistence type="evidence at transcript level"/>
<organism evidence="2">
    <name type="scientific">Tabanus bromius</name>
    <name type="common">Band-eyed brown horse fly</name>
    <dbReference type="NCBI Taxonomy" id="304241"/>
    <lineage>
        <taxon>Eukaryota</taxon>
        <taxon>Metazoa</taxon>
        <taxon>Ecdysozoa</taxon>
        <taxon>Arthropoda</taxon>
        <taxon>Hexapoda</taxon>
        <taxon>Insecta</taxon>
        <taxon>Pterygota</taxon>
        <taxon>Neoptera</taxon>
        <taxon>Endopterygota</taxon>
        <taxon>Diptera</taxon>
        <taxon>Brachycera</taxon>
        <taxon>Tabanomorpha</taxon>
        <taxon>Tabanoidea</taxon>
        <taxon>Tabanidae</taxon>
        <taxon>Tabanus</taxon>
    </lineage>
</organism>
<dbReference type="EMBL" id="GDAI01001283">
    <property type="protein sequence ID" value="JAI16320.1"/>
    <property type="molecule type" value="mRNA"/>
</dbReference>
<evidence type="ECO:0000313" key="2">
    <source>
        <dbReference type="EMBL" id="JAI16320.1"/>
    </source>
</evidence>
<name>A0A0K8TQY5_TABBR</name>
<dbReference type="AlphaFoldDB" id="A0A0K8TQY5"/>
<reference evidence="2" key="1">
    <citation type="journal article" date="2015" name="Insect Biochem. Mol. Biol.">
        <title>An insight into the sialome of the horse fly, Tabanus bromius.</title>
        <authorList>
            <person name="Ribeiro J.M."/>
            <person name="Kazimirova M."/>
            <person name="Takac P."/>
            <person name="Andersen J.F."/>
            <person name="Francischetti I.M."/>
        </authorList>
    </citation>
    <scope>NUCLEOTIDE SEQUENCE</scope>
</reference>
<evidence type="ECO:0000256" key="1">
    <source>
        <dbReference type="SAM" id="MobiDB-lite"/>
    </source>
</evidence>
<feature type="non-terminal residue" evidence="2">
    <location>
        <position position="1"/>
    </location>
</feature>
<accession>A0A0K8TQY5</accession>
<feature type="region of interest" description="Disordered" evidence="1">
    <location>
        <begin position="1"/>
        <end position="109"/>
    </location>
</feature>
<sequence>STENNSEVAVEKVSAEEKTPAADTKETPVKGTKRPAEDKNTEVKKAKKEENGGATDDEEEIIEEEYIDEMDSENEEYDLPYDEGDIDGEDEEEEEDENNSDDEGGNPVL</sequence>